<dbReference type="RefSeq" id="WP_268265906.1">
    <property type="nucleotide sequence ID" value="NZ_JALQCW010000048.1"/>
</dbReference>
<dbReference type="SUPFAM" id="SSF50447">
    <property type="entry name" value="Translation proteins"/>
    <property type="match status" value="1"/>
</dbReference>
<protein>
    <submittedName>
        <fullName evidence="1">Alanyl-tRNA editing protein</fullName>
    </submittedName>
</protein>
<dbReference type="PANTHER" id="PTHR43462">
    <property type="entry name" value="ALANYL-TRNA EDITING PROTEIN"/>
    <property type="match status" value="1"/>
</dbReference>
<reference evidence="1 2" key="1">
    <citation type="journal article" date="2022" name="Int. J. Syst. Evol. Microbiol.">
        <title>Pseudomonas aegrilactucae sp. nov. and Pseudomonas morbosilactucae sp. nov., pathogens causing bacterial rot of lettuce in Japan.</title>
        <authorList>
            <person name="Sawada H."/>
            <person name="Fujikawa T."/>
            <person name="Satou M."/>
        </authorList>
    </citation>
    <scope>NUCLEOTIDE SEQUENCE [LARGE SCALE GENOMIC DNA]</scope>
    <source>
        <strain evidence="1 2">MAFF 302030</strain>
    </source>
</reference>
<name>A0A9X1YXW7_9PSED</name>
<dbReference type="Gene3D" id="2.40.30.130">
    <property type="match status" value="1"/>
</dbReference>
<sequence length="208" mass="23270">MTQRLFFQHDLLQHPVQVLHCTPHEHEFVVELQATIFHPQGGGQPWDTGWIGDSQVLRVLQDGERVLHYVSQAVEPGLLTAHVDAARRLFNSRMHSAGHLIGHCVQALGWTPIKAHHWPGEGKVSFKPGDDPQPVDIEQVQQRLDQWIAEDLERQISLDIGLRQIGFGSLPAYGCGGTHVRSLLELGQVRITSITQKKGVLAVLYDLD</sequence>
<dbReference type="AlphaFoldDB" id="A0A9X1YXW7"/>
<dbReference type="Gene3D" id="3.30.980.10">
    <property type="entry name" value="Threonyl-trna Synthetase, Chain A, domain 2"/>
    <property type="match status" value="1"/>
</dbReference>
<accession>A0A9X1YXW7</accession>
<organism evidence="1 2">
    <name type="scientific">Pseudomonas morbosilactucae</name>
    <dbReference type="NCBI Taxonomy" id="2938197"/>
    <lineage>
        <taxon>Bacteria</taxon>
        <taxon>Pseudomonadati</taxon>
        <taxon>Pseudomonadota</taxon>
        <taxon>Gammaproteobacteria</taxon>
        <taxon>Pseudomonadales</taxon>
        <taxon>Pseudomonadaceae</taxon>
        <taxon>Pseudomonas</taxon>
    </lineage>
</organism>
<gene>
    <name evidence="1" type="ORF">M1B34_18450</name>
</gene>
<dbReference type="InterPro" id="IPR009000">
    <property type="entry name" value="Transl_B-barrel_sf"/>
</dbReference>
<reference evidence="1 2" key="2">
    <citation type="journal article" date="2023" name="Plant Pathol.">
        <title>Dismantling and reorganizing Pseudomonas marginalis sensu#lato.</title>
        <authorList>
            <person name="Sawada H."/>
            <person name="Fujikawa T."/>
            <person name="Satou M."/>
        </authorList>
    </citation>
    <scope>NUCLEOTIDE SEQUENCE [LARGE SCALE GENOMIC DNA]</scope>
    <source>
        <strain evidence="1 2">MAFF 302030</strain>
    </source>
</reference>
<dbReference type="PANTHER" id="PTHR43462:SF2">
    <property type="entry name" value="THREONYL AND ALANYL TRNA SYNTHETASE SECOND ADDITIONAL DOMAIN-CONTAINING PROTEIN"/>
    <property type="match status" value="1"/>
</dbReference>
<dbReference type="SUPFAM" id="SSF55186">
    <property type="entry name" value="ThrRS/AlaRS common domain"/>
    <property type="match status" value="1"/>
</dbReference>
<dbReference type="InterPro" id="IPR051335">
    <property type="entry name" value="Alanyl-tRNA_Editing_Enzymes"/>
</dbReference>
<proteinExistence type="predicted"/>
<evidence type="ECO:0000313" key="1">
    <source>
        <dbReference type="EMBL" id="MCK9799631.1"/>
    </source>
</evidence>
<dbReference type="EMBL" id="JALQCW010000048">
    <property type="protein sequence ID" value="MCK9799631.1"/>
    <property type="molecule type" value="Genomic_DNA"/>
</dbReference>
<comment type="caution">
    <text evidence="1">The sequence shown here is derived from an EMBL/GenBank/DDBJ whole genome shotgun (WGS) entry which is preliminary data.</text>
</comment>
<dbReference type="GO" id="GO:0000166">
    <property type="term" value="F:nucleotide binding"/>
    <property type="evidence" value="ECO:0007669"/>
    <property type="project" value="InterPro"/>
</dbReference>
<dbReference type="InterPro" id="IPR018163">
    <property type="entry name" value="Thr/Ala-tRNA-synth_IIc_edit"/>
</dbReference>
<evidence type="ECO:0000313" key="2">
    <source>
        <dbReference type="Proteomes" id="UP001155059"/>
    </source>
</evidence>
<dbReference type="Proteomes" id="UP001155059">
    <property type="component" value="Unassembled WGS sequence"/>
</dbReference>